<dbReference type="AlphaFoldDB" id="A0A9N8VRT1"/>
<dbReference type="InterPro" id="IPR055420">
    <property type="entry name" value="IgD3_Trs65"/>
</dbReference>
<evidence type="ECO:0000259" key="1">
    <source>
        <dbReference type="Pfam" id="PF12735"/>
    </source>
</evidence>
<dbReference type="GO" id="GO:0006891">
    <property type="term" value="P:intra-Golgi vesicle-mediated transport"/>
    <property type="evidence" value="ECO:0007669"/>
    <property type="project" value="InterPro"/>
</dbReference>
<gene>
    <name evidence="2" type="ORF">FMOSSE_LOCUS2093</name>
</gene>
<dbReference type="InterPro" id="IPR024662">
    <property type="entry name" value="Trs65"/>
</dbReference>
<name>A0A9N8VRT1_FUNMO</name>
<accession>A0A9N8VRT1</accession>
<dbReference type="Proteomes" id="UP000789375">
    <property type="component" value="Unassembled WGS sequence"/>
</dbReference>
<dbReference type="Pfam" id="PF12735">
    <property type="entry name" value="IgD3_Trs65"/>
    <property type="match status" value="1"/>
</dbReference>
<dbReference type="EMBL" id="CAJVPP010000258">
    <property type="protein sequence ID" value="CAG8462110.1"/>
    <property type="molecule type" value="Genomic_DNA"/>
</dbReference>
<dbReference type="PANTHER" id="PTHR28159:SF1">
    <property type="entry name" value="TRAFFICKING PROTEIN PARTICLE COMPLEX II-SPECIFIC SUBUNIT 65"/>
    <property type="match status" value="1"/>
</dbReference>
<dbReference type="GO" id="GO:0005802">
    <property type="term" value="C:trans-Golgi network"/>
    <property type="evidence" value="ECO:0007669"/>
    <property type="project" value="TreeGrafter"/>
</dbReference>
<feature type="domain" description="Trafficking protein particle complex II-specific subunit 65 IgD3" evidence="1">
    <location>
        <begin position="481"/>
        <end position="638"/>
    </location>
</feature>
<evidence type="ECO:0000313" key="2">
    <source>
        <dbReference type="EMBL" id="CAG8462110.1"/>
    </source>
</evidence>
<reference evidence="2" key="1">
    <citation type="submission" date="2021-06" db="EMBL/GenBank/DDBJ databases">
        <authorList>
            <person name="Kallberg Y."/>
            <person name="Tangrot J."/>
            <person name="Rosling A."/>
        </authorList>
    </citation>
    <scope>NUCLEOTIDE SEQUENCE</scope>
    <source>
        <strain evidence="2">87-6 pot B 2015</strain>
    </source>
</reference>
<protein>
    <submittedName>
        <fullName evidence="2">7294_t:CDS:1</fullName>
    </submittedName>
</protein>
<dbReference type="GO" id="GO:1990071">
    <property type="term" value="C:TRAPPII protein complex"/>
    <property type="evidence" value="ECO:0007669"/>
    <property type="project" value="InterPro"/>
</dbReference>
<organism evidence="2 3">
    <name type="scientific">Funneliformis mosseae</name>
    <name type="common">Endomycorrhizal fungus</name>
    <name type="synonym">Glomus mosseae</name>
    <dbReference type="NCBI Taxonomy" id="27381"/>
    <lineage>
        <taxon>Eukaryota</taxon>
        <taxon>Fungi</taxon>
        <taxon>Fungi incertae sedis</taxon>
        <taxon>Mucoromycota</taxon>
        <taxon>Glomeromycotina</taxon>
        <taxon>Glomeromycetes</taxon>
        <taxon>Glomerales</taxon>
        <taxon>Glomeraceae</taxon>
        <taxon>Funneliformis</taxon>
    </lineage>
</organism>
<proteinExistence type="predicted"/>
<sequence length="651" mass="73116">MFSRETFIHDAELEIVVPNDISKCNEENIDDLFYAQQRTQTYYDEILHFYLIITLPPESNLVNKNEAINFFKKLDVTLETTLTGTTNYLSQLEYRDPSPLSSISGYDIRSRSNSDATSPSIPGTPISIYSTNSTCDKRISGKITDGIIIYSAQYNSKKNNNNKMVVVERNDCWICVLPLSFPVAFAKSGVQSPAIALNITVTQIPVSRDSDLYSMENFGINLLEGLNDDPAFESLNASCLISASQLTSTKRTSIYSALPSTPIKRCSRKVLTVKPALNVRMRTTSISPLENSLMMSIELENNIENNSAFTIEDVKVEVTHGFVTRYTFNDKYPISLQPVDQVTFLYSITILDDPPTPIHSLNASQIENRPRSLSITIKGCPMIDGVKSKCIESKWNCTLDLPIRDDLMALSYFGGMKTPSTLCTRNSINLPNTPHSFHRIMDDSSISKNFSSDVDGINGILSNGRLPILQKRSKNMDFCDDVVVSFVVDGNPVVGKIFIVNASIVNKSSHTRSFTIMIPNKKRSNEKSLKSQSQLSNKTLLNTETNMTLVKDIKPLKNPFMDETEFLRKHFEFETPDSDLICLDNNVRVSPINPCTSETVTLHFISTKEASHFIELIQLVDNDTGFITNLRKVIQVYVEKSCNARDEKRFD</sequence>
<evidence type="ECO:0000313" key="3">
    <source>
        <dbReference type="Proteomes" id="UP000789375"/>
    </source>
</evidence>
<keyword evidence="3" id="KW-1185">Reference proteome</keyword>
<dbReference type="PANTHER" id="PTHR28159">
    <property type="entry name" value="TRAFFICKING PROTEIN PARTICLE COMPLEX II-SPECIFIC SUBUNIT 65"/>
    <property type="match status" value="1"/>
</dbReference>
<comment type="caution">
    <text evidence="2">The sequence shown here is derived from an EMBL/GenBank/DDBJ whole genome shotgun (WGS) entry which is preliminary data.</text>
</comment>